<evidence type="ECO:0000313" key="2">
    <source>
        <dbReference type="EMBL" id="EEX91863.1"/>
    </source>
</evidence>
<dbReference type="Proteomes" id="UP000002817">
    <property type="component" value="Unassembled WGS sequence"/>
</dbReference>
<organism evidence="3 4">
    <name type="scientific">Vibrio orientalis CIP 102891 = ATCC 33934</name>
    <dbReference type="NCBI Taxonomy" id="675816"/>
    <lineage>
        <taxon>Bacteria</taxon>
        <taxon>Pseudomonadati</taxon>
        <taxon>Pseudomonadota</taxon>
        <taxon>Gammaproteobacteria</taxon>
        <taxon>Vibrionales</taxon>
        <taxon>Vibrionaceae</taxon>
        <taxon>Vibrio</taxon>
        <taxon>Vibrio oreintalis group</taxon>
    </lineage>
</organism>
<dbReference type="SUPFAM" id="SSF51735">
    <property type="entry name" value="NAD(P)-binding Rossmann-fold domains"/>
    <property type="match status" value="1"/>
</dbReference>
<gene>
    <name evidence="2" type="ORF">VIA_002505</name>
    <name evidence="3" type="ORF">VIOR3934_09108</name>
</gene>
<dbReference type="PANTHER" id="PTHR43162">
    <property type="match status" value="1"/>
</dbReference>
<name>C9QJL8_VIBOR</name>
<dbReference type="EMBL" id="ACZV01000005">
    <property type="protein sequence ID" value="EEX91863.1"/>
    <property type="molecule type" value="Genomic_DNA"/>
</dbReference>
<accession>C9QJL8</accession>
<dbReference type="InterPro" id="IPR051604">
    <property type="entry name" value="Ergot_Alk_Oxidoreductase"/>
</dbReference>
<evidence type="ECO:0000313" key="3">
    <source>
        <dbReference type="EMBL" id="EGU47948.1"/>
    </source>
</evidence>
<keyword evidence="5" id="KW-1185">Reference proteome</keyword>
<comment type="caution">
    <text evidence="3">The sequence shown here is derived from an EMBL/GenBank/DDBJ whole genome shotgun (WGS) entry which is preliminary data.</text>
</comment>
<feature type="domain" description="NAD(P)-binding" evidence="1">
    <location>
        <begin position="10"/>
        <end position="185"/>
    </location>
</feature>
<dbReference type="eggNOG" id="COG0451">
    <property type="taxonomic scope" value="Bacteria"/>
</dbReference>
<dbReference type="InterPro" id="IPR016040">
    <property type="entry name" value="NAD(P)-bd_dom"/>
</dbReference>
<protein>
    <submittedName>
        <fullName evidence="2">Nucleoside-diphosphate-sugar epimerase</fullName>
    </submittedName>
    <submittedName>
        <fullName evidence="3">Protein yeeZ</fullName>
    </submittedName>
</protein>
<reference evidence="3 4" key="3">
    <citation type="journal article" date="2012" name="Int. J. Syst. Evol. Microbiol.">
        <title>Vibrio caribbeanicus sp. nov., isolated from the marine sponge Scleritoderma cyanea.</title>
        <authorList>
            <person name="Hoffmann M."/>
            <person name="Monday S.R."/>
            <person name="Allard M.W."/>
            <person name="Strain E.A."/>
            <person name="Whittaker P."/>
            <person name="Naum M."/>
            <person name="McCarthy P.J."/>
            <person name="Lopez J.V."/>
            <person name="Fischer M."/>
            <person name="Brown E.W."/>
        </authorList>
    </citation>
    <scope>NUCLEOTIDE SEQUENCE [LARGE SCALE GENOMIC DNA]</scope>
    <source>
        <strain evidence="3">CIP 102891</strain>
        <strain evidence="4">CIP 102891 / ATCC 33934</strain>
    </source>
</reference>
<dbReference type="AlphaFoldDB" id="C9QJL8"/>
<dbReference type="RefSeq" id="WP_004413414.1">
    <property type="nucleotide sequence ID" value="NZ_ACZV01000005.1"/>
</dbReference>
<dbReference type="STRING" id="675816.VIA_002505"/>
<dbReference type="Gene3D" id="3.40.50.720">
    <property type="entry name" value="NAD(P)-binding Rossmann-like Domain"/>
    <property type="match status" value="1"/>
</dbReference>
<dbReference type="PATRIC" id="fig|675816.5.peg.3181"/>
<sequence length="273" mass="29720">MKKITIIGGGWLGQPLAQCLENLGHKVSVSRTTAEGVEQLNAKHLNGFEFDLNKDISELSQSLTALSPDIVIGCFPPGFRKGKGDEYAHHWNKLTQICQQVGVVHVVMVSSTTVYPNIAQEMSEAQATLALAQTNTDFTDNAKVMLQAEQYLIDSGLNYGIVRCSGLIGPDRHPARFVSKLKQVSNQAPANMLHLHDAIGATSFIALNTANVVVNATTPNTVSKAEFYQAAIDQSGSGDPLPPTTETPDKRIVADRLIQLGYHFHFQHTLEML</sequence>
<dbReference type="PANTHER" id="PTHR43162:SF1">
    <property type="entry name" value="PRESTALK A DIFFERENTIATION PROTEIN A"/>
    <property type="match status" value="1"/>
</dbReference>
<dbReference type="Proteomes" id="UP000003515">
    <property type="component" value="Unassembled WGS sequence"/>
</dbReference>
<reference evidence="3" key="2">
    <citation type="submission" date="2011-08" db="EMBL/GenBank/DDBJ databases">
        <authorList>
            <person name="Hoffman M."/>
            <person name="Strain E.A."/>
            <person name="Brown E."/>
            <person name="Allard M.W."/>
        </authorList>
    </citation>
    <scope>NUCLEOTIDE SEQUENCE</scope>
    <source>
        <strain evidence="3">CIP 102891</strain>
    </source>
</reference>
<dbReference type="Pfam" id="PF13460">
    <property type="entry name" value="NAD_binding_10"/>
    <property type="match status" value="1"/>
</dbReference>
<dbReference type="EMBL" id="AFWH01000044">
    <property type="protein sequence ID" value="EGU47948.1"/>
    <property type="molecule type" value="Genomic_DNA"/>
</dbReference>
<dbReference type="InterPro" id="IPR036291">
    <property type="entry name" value="NAD(P)-bd_dom_sf"/>
</dbReference>
<evidence type="ECO:0000313" key="4">
    <source>
        <dbReference type="Proteomes" id="UP000002817"/>
    </source>
</evidence>
<proteinExistence type="predicted"/>
<dbReference type="OrthoDB" id="751203at2"/>
<reference evidence="2 5" key="1">
    <citation type="submission" date="2009-10" db="EMBL/GenBank/DDBJ databases">
        <authorList>
            <consortium name="Los Alamos National Laboratory (LANL)"/>
            <consortium name="National Microbial Pathogen Data Resource (NMPDR)"/>
            <person name="Munk A.C."/>
            <person name="Chertkov O."/>
            <person name="Tapia R."/>
            <person name="Green L."/>
            <person name="Rogers Y."/>
            <person name="Detter J.C."/>
            <person name="Bruce D."/>
            <person name="Brettin T.S."/>
            <person name="Colwell R.R."/>
            <person name="Huq A."/>
            <person name="Grim C.J."/>
            <person name="Hasan N.A."/>
            <person name="Bartels D."/>
            <person name="Vonstein V."/>
        </authorList>
    </citation>
    <scope>NUCLEOTIDE SEQUENCE [LARGE SCALE GENOMIC DNA]</scope>
    <source>
        <strain evidence="2 5">CIP 102891</strain>
    </source>
</reference>
<evidence type="ECO:0000259" key="1">
    <source>
        <dbReference type="Pfam" id="PF13460"/>
    </source>
</evidence>
<evidence type="ECO:0000313" key="5">
    <source>
        <dbReference type="Proteomes" id="UP000003515"/>
    </source>
</evidence>